<keyword evidence="2" id="KW-0812">Transmembrane</keyword>
<feature type="compositionally biased region" description="Acidic residues" evidence="1">
    <location>
        <begin position="653"/>
        <end position="667"/>
    </location>
</feature>
<feature type="compositionally biased region" description="Polar residues" evidence="1">
    <location>
        <begin position="48"/>
        <end position="62"/>
    </location>
</feature>
<evidence type="ECO:0000256" key="1">
    <source>
        <dbReference type="SAM" id="MobiDB-lite"/>
    </source>
</evidence>
<dbReference type="EMBL" id="KN847322">
    <property type="protein sequence ID" value="KIW51905.1"/>
    <property type="molecule type" value="Genomic_DNA"/>
</dbReference>
<feature type="compositionally biased region" description="Low complexity" evidence="1">
    <location>
        <begin position="23"/>
        <end position="36"/>
    </location>
</feature>
<sequence length="690" mass="77111">MSERDHVSNDNSNSAMEEKSGLSTTPSPRSPLTPISESTFQPPLRWSDTITSQPSRQGLSRVSTRHRQPWRHSVSKSVTDPLSQTLREYKPFRQRRRLLIKAMSHWLATTLLCGLLAMCLGVFGRMLKMSVSEIKLFNALIVLLSLFLGNNLSGTLREFALMFRWRLLASKYRSLEEFDLLLSCESLRKVLRLFWTARTRGRLWFRLNRTQCLCALWLGINMCLQVLVALLGVTYNLETSKHPGVQFGQLSVANLTQINDIWSADNPDFMSQLGSANSYGIQGQDYNFIDGPVPGQTGPWAFGTPSMPTIYGNDPQWTSMTYAFQDANPRNLAITLVSHRNITTKATCKTHKVTDGGDGIASHVTYIDDLGSPVTLETPFTDPGATVYIGVLNSTCGPRCTQVMVLQTSNGGTVPTPSFYSCNNTLSVVQGVESYLFPGVANSEATFQLADKEARIIAGAIGWSVTTPGNTSSHQYARYTPSSYWSPDHPVSAYLVGQRVMEFAVQAIAAMDYNGPQRNVTGWYPVLAQSVNVEWQWAGAILGLVPVVQLIASVCVILWSNTAIIRDESHLSTARLLRPLVQKLGNKGCLLSGEEIAETFPDVRVKYGWREPDDLVFRNEIDTRTVRHVDILEEQEGLGRQGIMPAGFYDGLPSDEEDEDEDEDDNDDHVVDERTRLLRRRGRRKRRRSI</sequence>
<keyword evidence="2" id="KW-1133">Transmembrane helix</keyword>
<keyword evidence="2" id="KW-0472">Membrane</keyword>
<dbReference type="GeneID" id="25332488"/>
<evidence type="ECO:0000256" key="2">
    <source>
        <dbReference type="SAM" id="Phobius"/>
    </source>
</evidence>
<dbReference type="OrthoDB" id="3596604at2759"/>
<evidence type="ECO:0000313" key="3">
    <source>
        <dbReference type="EMBL" id="KIW51905.1"/>
    </source>
</evidence>
<dbReference type="RefSeq" id="XP_013312489.1">
    <property type="nucleotide sequence ID" value="XM_013457035.1"/>
</dbReference>
<proteinExistence type="predicted"/>
<feature type="region of interest" description="Disordered" evidence="1">
    <location>
        <begin position="1"/>
        <end position="74"/>
    </location>
</feature>
<feature type="transmembrane region" description="Helical" evidence="2">
    <location>
        <begin position="103"/>
        <end position="124"/>
    </location>
</feature>
<gene>
    <name evidence="3" type="ORF">PV05_10580</name>
</gene>
<feature type="transmembrane region" description="Helical" evidence="2">
    <location>
        <begin position="212"/>
        <end position="235"/>
    </location>
</feature>
<feature type="region of interest" description="Disordered" evidence="1">
    <location>
        <begin position="642"/>
        <end position="673"/>
    </location>
</feature>
<accession>A0A0D2EB57</accession>
<feature type="compositionally biased region" description="Basic residues" evidence="1">
    <location>
        <begin position="63"/>
        <end position="74"/>
    </location>
</feature>
<feature type="transmembrane region" description="Helical" evidence="2">
    <location>
        <begin position="535"/>
        <end position="559"/>
    </location>
</feature>
<dbReference type="AlphaFoldDB" id="A0A0D2EB57"/>
<evidence type="ECO:0000313" key="4">
    <source>
        <dbReference type="Proteomes" id="UP000054342"/>
    </source>
</evidence>
<dbReference type="HOGENOM" id="CLU_020820_0_0_1"/>
<reference evidence="3 4" key="1">
    <citation type="submission" date="2015-01" db="EMBL/GenBank/DDBJ databases">
        <title>The Genome Sequence of Exophiala xenobiotica CBS118157.</title>
        <authorList>
            <consortium name="The Broad Institute Genomics Platform"/>
            <person name="Cuomo C."/>
            <person name="de Hoog S."/>
            <person name="Gorbushina A."/>
            <person name="Stielow B."/>
            <person name="Teixiera M."/>
            <person name="Abouelleil A."/>
            <person name="Chapman S.B."/>
            <person name="Priest M."/>
            <person name="Young S.K."/>
            <person name="Wortman J."/>
            <person name="Nusbaum C."/>
            <person name="Birren B."/>
        </authorList>
    </citation>
    <scope>NUCLEOTIDE SEQUENCE [LARGE SCALE GENOMIC DNA]</scope>
    <source>
        <strain evidence="3 4">CBS 118157</strain>
    </source>
</reference>
<feature type="transmembrane region" description="Helical" evidence="2">
    <location>
        <begin position="136"/>
        <end position="156"/>
    </location>
</feature>
<keyword evidence="4" id="KW-1185">Reference proteome</keyword>
<dbReference type="Proteomes" id="UP000054342">
    <property type="component" value="Unassembled WGS sequence"/>
</dbReference>
<organism evidence="3 4">
    <name type="scientific">Exophiala xenobiotica</name>
    <dbReference type="NCBI Taxonomy" id="348802"/>
    <lineage>
        <taxon>Eukaryota</taxon>
        <taxon>Fungi</taxon>
        <taxon>Dikarya</taxon>
        <taxon>Ascomycota</taxon>
        <taxon>Pezizomycotina</taxon>
        <taxon>Eurotiomycetes</taxon>
        <taxon>Chaetothyriomycetidae</taxon>
        <taxon>Chaetothyriales</taxon>
        <taxon>Herpotrichiellaceae</taxon>
        <taxon>Exophiala</taxon>
    </lineage>
</organism>
<protein>
    <submittedName>
        <fullName evidence="3">Uncharacterized protein</fullName>
    </submittedName>
</protein>
<name>A0A0D2EB57_9EURO</name>